<organism evidence="1">
    <name type="scientific">marine sediment metagenome</name>
    <dbReference type="NCBI Taxonomy" id="412755"/>
    <lineage>
        <taxon>unclassified sequences</taxon>
        <taxon>metagenomes</taxon>
        <taxon>ecological metagenomes</taxon>
    </lineage>
</organism>
<proteinExistence type="predicted"/>
<accession>A0A0F9SIY8</accession>
<reference evidence="1" key="1">
    <citation type="journal article" date="2015" name="Nature">
        <title>Complex archaea that bridge the gap between prokaryotes and eukaryotes.</title>
        <authorList>
            <person name="Spang A."/>
            <person name="Saw J.H."/>
            <person name="Jorgensen S.L."/>
            <person name="Zaremba-Niedzwiedzka K."/>
            <person name="Martijn J."/>
            <person name="Lind A.E."/>
            <person name="van Eijk R."/>
            <person name="Schleper C."/>
            <person name="Guy L."/>
            <person name="Ettema T.J."/>
        </authorList>
    </citation>
    <scope>NUCLEOTIDE SEQUENCE</scope>
</reference>
<dbReference type="AlphaFoldDB" id="A0A0F9SIY8"/>
<protein>
    <submittedName>
        <fullName evidence="1">Uncharacterized protein</fullName>
    </submittedName>
</protein>
<gene>
    <name evidence="1" type="ORF">LCGC14_0845890</name>
</gene>
<name>A0A0F9SIY8_9ZZZZ</name>
<sequence>MYQKGNKLWELPKTDAHPESVTFKLVKVLDRGSWGLEDIHEAGQLIQQEPIIKEVVLSLLELINKED</sequence>
<evidence type="ECO:0000313" key="1">
    <source>
        <dbReference type="EMBL" id="KKN29283.1"/>
    </source>
</evidence>
<comment type="caution">
    <text evidence="1">The sequence shown here is derived from an EMBL/GenBank/DDBJ whole genome shotgun (WGS) entry which is preliminary data.</text>
</comment>
<dbReference type="EMBL" id="LAZR01002498">
    <property type="protein sequence ID" value="KKN29283.1"/>
    <property type="molecule type" value="Genomic_DNA"/>
</dbReference>